<keyword evidence="2" id="KW-1185">Reference proteome</keyword>
<accession>A0ABM6KLF0</accession>
<reference evidence="1 2" key="1">
    <citation type="submission" date="2017-04" db="EMBL/GenBank/DDBJ databases">
        <title>Complete Genome Sequence of the Bacillus horikoshii 20a strain from Cuatro Cienegas, Coahuila, Mexico.</title>
        <authorList>
            <person name="Zarza E."/>
            <person name="Alcaraz L.D."/>
            <person name="Aguilar-Salinas B."/>
            <person name="Islas A."/>
            <person name="Olmedo-Alvarez G."/>
        </authorList>
    </citation>
    <scope>NUCLEOTIDE SEQUENCE [LARGE SCALE GENOMIC DNA]</scope>
    <source>
        <strain evidence="1 2">20a</strain>
    </source>
</reference>
<sequence>MYFDFFGHLGRFWYTPLLISTNGFAFLGALLEPPRLRLWGLHLALSPSGVFAFCSNQQL</sequence>
<organism evidence="1 2">
    <name type="scientific">Sutcliffiella horikoshii</name>
    <dbReference type="NCBI Taxonomy" id="79883"/>
    <lineage>
        <taxon>Bacteria</taxon>
        <taxon>Bacillati</taxon>
        <taxon>Bacillota</taxon>
        <taxon>Bacilli</taxon>
        <taxon>Bacillales</taxon>
        <taxon>Bacillaceae</taxon>
        <taxon>Sutcliffiella</taxon>
    </lineage>
</organism>
<dbReference type="Proteomes" id="UP000195573">
    <property type="component" value="Chromosome"/>
</dbReference>
<protein>
    <submittedName>
        <fullName evidence="1">Uncharacterized protein</fullName>
    </submittedName>
</protein>
<gene>
    <name evidence="1" type="ORF">B4U37_15085</name>
</gene>
<evidence type="ECO:0000313" key="1">
    <source>
        <dbReference type="EMBL" id="ART77291.1"/>
    </source>
</evidence>
<name>A0ABM6KLF0_9BACI</name>
<evidence type="ECO:0000313" key="2">
    <source>
        <dbReference type="Proteomes" id="UP000195573"/>
    </source>
</evidence>
<proteinExistence type="predicted"/>
<dbReference type="EMBL" id="CP020880">
    <property type="protein sequence ID" value="ART77291.1"/>
    <property type="molecule type" value="Genomic_DNA"/>
</dbReference>